<dbReference type="Proteomes" id="UP001526430">
    <property type="component" value="Unassembled WGS sequence"/>
</dbReference>
<reference evidence="2 3" key="1">
    <citation type="submission" date="2022-10" db="EMBL/GenBank/DDBJ databases">
        <title>Roseococcus glaciei nov., sp. nov., isolated from glacier.</title>
        <authorList>
            <person name="Liu Q."/>
            <person name="Xin Y.-H."/>
        </authorList>
    </citation>
    <scope>NUCLEOTIDE SEQUENCE [LARGE SCALE GENOMIC DNA]</scope>
    <source>
        <strain evidence="2 3">MDT2-1-1</strain>
    </source>
</reference>
<keyword evidence="3" id="KW-1185">Reference proteome</keyword>
<name>A0ABT3NX24_9PROT</name>
<evidence type="ECO:0000313" key="3">
    <source>
        <dbReference type="Proteomes" id="UP001526430"/>
    </source>
</evidence>
<evidence type="ECO:0000256" key="1">
    <source>
        <dbReference type="SAM" id="SignalP"/>
    </source>
</evidence>
<dbReference type="PROSITE" id="PS51257">
    <property type="entry name" value="PROKAR_LIPOPROTEIN"/>
    <property type="match status" value="1"/>
</dbReference>
<protein>
    <recommendedName>
        <fullName evidence="4">Lipoprotein</fullName>
    </recommendedName>
</protein>
<accession>A0ABT3NX24</accession>
<feature type="signal peptide" evidence="1">
    <location>
        <begin position="1"/>
        <end position="20"/>
    </location>
</feature>
<feature type="chain" id="PRO_5046035727" description="Lipoprotein" evidence="1">
    <location>
        <begin position="21"/>
        <end position="116"/>
    </location>
</feature>
<sequence length="116" mass="11983">MTLRLLPTLALLAACSPVVVVQPIDIRIPACDGRFQVVNVSGATVRSLVVRTPGGGERDVLGLGNLPPGTELTVAAPPGPNLVRAILASGQEMALGGFDPCRAEILRVTPVGLRPQ</sequence>
<evidence type="ECO:0008006" key="4">
    <source>
        <dbReference type="Google" id="ProtNLM"/>
    </source>
</evidence>
<gene>
    <name evidence="2" type="ORF">OF850_13805</name>
</gene>
<dbReference type="EMBL" id="JAPFQI010000010">
    <property type="protein sequence ID" value="MCW8086706.1"/>
    <property type="molecule type" value="Genomic_DNA"/>
</dbReference>
<organism evidence="2 3">
    <name type="scientific">Sabulicella glaciei</name>
    <dbReference type="NCBI Taxonomy" id="2984948"/>
    <lineage>
        <taxon>Bacteria</taxon>
        <taxon>Pseudomonadati</taxon>
        <taxon>Pseudomonadota</taxon>
        <taxon>Alphaproteobacteria</taxon>
        <taxon>Acetobacterales</taxon>
        <taxon>Acetobacteraceae</taxon>
        <taxon>Sabulicella</taxon>
    </lineage>
</organism>
<proteinExistence type="predicted"/>
<dbReference type="RefSeq" id="WP_301590794.1">
    <property type="nucleotide sequence ID" value="NZ_JAPFQI010000010.1"/>
</dbReference>
<evidence type="ECO:0000313" key="2">
    <source>
        <dbReference type="EMBL" id="MCW8086706.1"/>
    </source>
</evidence>
<keyword evidence="1" id="KW-0732">Signal</keyword>
<comment type="caution">
    <text evidence="2">The sequence shown here is derived from an EMBL/GenBank/DDBJ whole genome shotgun (WGS) entry which is preliminary data.</text>
</comment>